<dbReference type="Proteomes" id="UP000177122">
    <property type="component" value="Unassembled WGS sequence"/>
</dbReference>
<accession>A0A1G2CUE2</accession>
<evidence type="ECO:0000313" key="2">
    <source>
        <dbReference type="EMBL" id="OGZ05009.1"/>
    </source>
</evidence>
<keyword evidence="1" id="KW-0812">Transmembrane</keyword>
<dbReference type="SUPFAM" id="SSF52833">
    <property type="entry name" value="Thioredoxin-like"/>
    <property type="match status" value="1"/>
</dbReference>
<dbReference type="AlphaFoldDB" id="A0A1G2CUE2"/>
<evidence type="ECO:0000313" key="3">
    <source>
        <dbReference type="Proteomes" id="UP000177122"/>
    </source>
</evidence>
<dbReference type="EMBL" id="MHLI01000016">
    <property type="protein sequence ID" value="OGZ05009.1"/>
    <property type="molecule type" value="Genomic_DNA"/>
</dbReference>
<keyword evidence="1" id="KW-1133">Transmembrane helix</keyword>
<keyword evidence="1" id="KW-0472">Membrane</keyword>
<dbReference type="InterPro" id="IPR036249">
    <property type="entry name" value="Thioredoxin-like_sf"/>
</dbReference>
<name>A0A1G2CUE2_9BACT</name>
<evidence type="ECO:0008006" key="4">
    <source>
        <dbReference type="Google" id="ProtNLM"/>
    </source>
</evidence>
<gene>
    <name evidence="2" type="ORF">A2845_01890</name>
</gene>
<protein>
    <recommendedName>
        <fullName evidence="4">Thioredoxin domain-containing protein</fullName>
    </recommendedName>
</protein>
<dbReference type="Gene3D" id="3.40.30.10">
    <property type="entry name" value="Glutaredoxin"/>
    <property type="match status" value="1"/>
</dbReference>
<evidence type="ECO:0000256" key="1">
    <source>
        <dbReference type="SAM" id="Phobius"/>
    </source>
</evidence>
<feature type="transmembrane region" description="Helical" evidence="1">
    <location>
        <begin position="12"/>
        <end position="32"/>
    </location>
</feature>
<reference evidence="2 3" key="1">
    <citation type="journal article" date="2016" name="Nat. Commun.">
        <title>Thousands of microbial genomes shed light on interconnected biogeochemical processes in an aquifer system.</title>
        <authorList>
            <person name="Anantharaman K."/>
            <person name="Brown C.T."/>
            <person name="Hug L.A."/>
            <person name="Sharon I."/>
            <person name="Castelle C.J."/>
            <person name="Probst A.J."/>
            <person name="Thomas B.C."/>
            <person name="Singh A."/>
            <person name="Wilkins M.J."/>
            <person name="Karaoz U."/>
            <person name="Brodie E.L."/>
            <person name="Williams K.H."/>
            <person name="Hubbard S.S."/>
            <person name="Banfield J.F."/>
        </authorList>
    </citation>
    <scope>NUCLEOTIDE SEQUENCE [LARGE SCALE GENOMIC DNA]</scope>
</reference>
<proteinExistence type="predicted"/>
<sequence length="230" mass="26445">MQQELNPKKYILVFLITLGVFAVIFLLSDFLYNRRITQVKGIEDTINRNILESEIQYALLADASCDTDETGNPVLVGEINNLTKRLAYMEEQRGTNDAEVISLKKYYSLLQAKDYLLVRERAKQCDDKPLSIIYFYSNAGNCDDCKKMGYVLTSMREDYDKLHVYAFDYNLGLSVVETLKSIYKLEDRFPVLIINRKAYYGFKTRAEIEAMIPELGRMTATSTKATTTPK</sequence>
<comment type="caution">
    <text evidence="2">The sequence shown here is derived from an EMBL/GenBank/DDBJ whole genome shotgun (WGS) entry which is preliminary data.</text>
</comment>
<organism evidence="2 3">
    <name type="scientific">Candidatus Lloydbacteria bacterium RIFCSPHIGHO2_01_FULL_49_22</name>
    <dbReference type="NCBI Taxonomy" id="1798658"/>
    <lineage>
        <taxon>Bacteria</taxon>
        <taxon>Candidatus Lloydiibacteriota</taxon>
    </lineage>
</organism>